<dbReference type="InterPro" id="IPR010181">
    <property type="entry name" value="CGCAxxGCC_motif"/>
</dbReference>
<gene>
    <name evidence="1" type="ORF">SPSYN_01663</name>
</gene>
<dbReference type="OrthoDB" id="1624765at2"/>
<reference evidence="1" key="1">
    <citation type="submission" date="2016-02" db="EMBL/GenBank/DDBJ databases">
        <title>Draft Genome Sequence of Sporotomaculum syntrophicum Strain FB, a Syntrophic Benzoate Degrader.</title>
        <authorList>
            <person name="Nobu M.K."/>
            <person name="Narihiro T."/>
            <person name="Qiu Y.-L."/>
            <person name="Ohashi A."/>
            <person name="Liu W.-T."/>
            <person name="Yuji S."/>
        </authorList>
    </citation>
    <scope>NUCLEOTIDE SEQUENCE</scope>
    <source>
        <strain evidence="1">FB</strain>
    </source>
</reference>
<dbReference type="RefSeq" id="WP_161821970.1">
    <property type="nucleotide sequence ID" value="NZ_LSRS01000003.1"/>
</dbReference>
<protein>
    <submittedName>
        <fullName evidence="1">Redox-active protein</fullName>
    </submittedName>
</protein>
<dbReference type="Proteomes" id="UP000798488">
    <property type="component" value="Unassembled WGS sequence"/>
</dbReference>
<evidence type="ECO:0000313" key="1">
    <source>
        <dbReference type="EMBL" id="KAF1085520.1"/>
    </source>
</evidence>
<keyword evidence="2" id="KW-1185">Reference proteome</keyword>
<dbReference type="EMBL" id="LSRS01000003">
    <property type="protein sequence ID" value="KAF1085520.1"/>
    <property type="molecule type" value="Genomic_DNA"/>
</dbReference>
<dbReference type="NCBIfam" id="TIGR01909">
    <property type="entry name" value="C_GCAxxG_C_C"/>
    <property type="match status" value="1"/>
</dbReference>
<evidence type="ECO:0000313" key="2">
    <source>
        <dbReference type="Proteomes" id="UP000798488"/>
    </source>
</evidence>
<dbReference type="Pfam" id="PF09719">
    <property type="entry name" value="C_GCAxxG_C_C"/>
    <property type="match status" value="1"/>
</dbReference>
<proteinExistence type="predicted"/>
<dbReference type="InterPro" id="IPR036280">
    <property type="entry name" value="Multihaem_cyt_sf"/>
</dbReference>
<accession>A0A9D2WR01</accession>
<organism evidence="1 2">
    <name type="scientific">Sporotomaculum syntrophicum</name>
    <dbReference type="NCBI Taxonomy" id="182264"/>
    <lineage>
        <taxon>Bacteria</taxon>
        <taxon>Bacillati</taxon>
        <taxon>Bacillota</taxon>
        <taxon>Clostridia</taxon>
        <taxon>Eubacteriales</taxon>
        <taxon>Desulfallaceae</taxon>
        <taxon>Sporotomaculum</taxon>
    </lineage>
</organism>
<dbReference type="AlphaFoldDB" id="A0A9D2WR01"/>
<comment type="caution">
    <text evidence="1">The sequence shown here is derived from an EMBL/GenBank/DDBJ whole genome shotgun (WGS) entry which is preliminary data.</text>
</comment>
<sequence length="154" mass="16362">MINLDEEVRRKAEKYFDAGYNCAQAVALSNIEVFNGDTEGIIKFTAGFGHGMNAGCVCGAISGGVLAIGSLLTGPDGKANRAIKETTAELHRRFIDEFGLTCCKGLRKKYSFLKNTRCKKITVTTAAITLALLQTQVTTVNGAGHCTSALNQPG</sequence>
<dbReference type="SUPFAM" id="SSF48695">
    <property type="entry name" value="Multiheme cytochromes"/>
    <property type="match status" value="1"/>
</dbReference>
<name>A0A9D2WR01_9FIRM</name>